<name>A0A3Q4N961_NEOBR</name>
<dbReference type="Ensembl" id="ENSNBRT00000030872.1">
    <property type="protein sequence ID" value="ENSNBRP00000030104.1"/>
    <property type="gene ID" value="ENSNBRG00000022836.1"/>
</dbReference>
<dbReference type="Proteomes" id="UP000261580">
    <property type="component" value="Unassembled WGS sequence"/>
</dbReference>
<accession>A0A3Q4N961</accession>
<dbReference type="InterPro" id="IPR045363">
    <property type="entry name" value="CERK_C"/>
</dbReference>
<evidence type="ECO:0000259" key="1">
    <source>
        <dbReference type="PROSITE" id="PS50146"/>
    </source>
</evidence>
<dbReference type="Pfam" id="PF19280">
    <property type="entry name" value="CERK_C"/>
    <property type="match status" value="1"/>
</dbReference>
<dbReference type="AlphaFoldDB" id="A0A3Q4N961"/>
<dbReference type="InterPro" id="IPR001206">
    <property type="entry name" value="Diacylglycerol_kinase_cat_dom"/>
</dbReference>
<reference evidence="2" key="2">
    <citation type="submission" date="2025-09" db="UniProtKB">
        <authorList>
            <consortium name="Ensembl"/>
        </authorList>
    </citation>
    <scope>IDENTIFICATION</scope>
</reference>
<dbReference type="InterPro" id="IPR050187">
    <property type="entry name" value="Lipid_Phosphate_FormReg"/>
</dbReference>
<dbReference type="GeneTree" id="ENSGT00940000156976"/>
<dbReference type="InterPro" id="IPR017438">
    <property type="entry name" value="ATP-NAD_kinase_N"/>
</dbReference>
<dbReference type="Bgee" id="ENSNBRG00000022836">
    <property type="expression patterns" value="Expressed in testis"/>
</dbReference>
<dbReference type="Gene3D" id="3.40.50.10330">
    <property type="entry name" value="Probable inorganic polyphosphate/atp-NAD kinase, domain 1"/>
    <property type="match status" value="1"/>
</dbReference>
<evidence type="ECO:0000313" key="3">
    <source>
        <dbReference type="Proteomes" id="UP000261580"/>
    </source>
</evidence>
<dbReference type="PANTHER" id="PTHR12358:SF25">
    <property type="entry name" value="CERAMIDE KINASE"/>
    <property type="match status" value="1"/>
</dbReference>
<dbReference type="InterPro" id="IPR057465">
    <property type="entry name" value="CERK_PH"/>
</dbReference>
<dbReference type="InterPro" id="IPR016064">
    <property type="entry name" value="NAD/diacylglycerol_kinase_sf"/>
</dbReference>
<keyword evidence="3" id="KW-1185">Reference proteome</keyword>
<dbReference type="GO" id="GO:0006672">
    <property type="term" value="P:ceramide metabolic process"/>
    <property type="evidence" value="ECO:0007669"/>
    <property type="project" value="TreeGrafter"/>
</dbReference>
<dbReference type="PANTHER" id="PTHR12358">
    <property type="entry name" value="SPHINGOSINE KINASE"/>
    <property type="match status" value="1"/>
</dbReference>
<dbReference type="PROSITE" id="PS50146">
    <property type="entry name" value="DAGK"/>
    <property type="match status" value="1"/>
</dbReference>
<dbReference type="Pfam" id="PF00781">
    <property type="entry name" value="DAGK_cat"/>
    <property type="match status" value="1"/>
</dbReference>
<feature type="domain" description="DAGKc" evidence="1">
    <location>
        <begin position="84"/>
        <end position="235"/>
    </location>
</feature>
<dbReference type="SUPFAM" id="SSF111331">
    <property type="entry name" value="NAD kinase/diacylglycerol kinase-like"/>
    <property type="match status" value="1"/>
</dbReference>
<dbReference type="GO" id="GO:0016020">
    <property type="term" value="C:membrane"/>
    <property type="evidence" value="ECO:0007669"/>
    <property type="project" value="GOC"/>
</dbReference>
<evidence type="ECO:0000313" key="2">
    <source>
        <dbReference type="Ensembl" id="ENSNBRP00000030104.1"/>
    </source>
</evidence>
<protein>
    <submittedName>
        <fullName evidence="2">Ceramide kinase</fullName>
    </submittedName>
</protein>
<dbReference type="GO" id="GO:0001729">
    <property type="term" value="F:ceramide kinase activity"/>
    <property type="evidence" value="ECO:0007669"/>
    <property type="project" value="TreeGrafter"/>
</dbReference>
<reference evidence="2" key="1">
    <citation type="submission" date="2025-08" db="UniProtKB">
        <authorList>
            <consortium name="Ensembl"/>
        </authorList>
    </citation>
    <scope>IDENTIFICATION</scope>
</reference>
<organism evidence="2 3">
    <name type="scientific">Neolamprologus brichardi</name>
    <name type="common">Fairy cichlid</name>
    <name type="synonym">Lamprologus brichardi</name>
    <dbReference type="NCBI Taxonomy" id="32507"/>
    <lineage>
        <taxon>Eukaryota</taxon>
        <taxon>Metazoa</taxon>
        <taxon>Chordata</taxon>
        <taxon>Craniata</taxon>
        <taxon>Vertebrata</taxon>
        <taxon>Euteleostomi</taxon>
        <taxon>Actinopterygii</taxon>
        <taxon>Neopterygii</taxon>
        <taxon>Teleostei</taxon>
        <taxon>Neoteleostei</taxon>
        <taxon>Acanthomorphata</taxon>
        <taxon>Ovalentaria</taxon>
        <taxon>Cichlomorphae</taxon>
        <taxon>Cichliformes</taxon>
        <taxon>Cichlidae</taxon>
        <taxon>African cichlids</taxon>
        <taxon>Pseudocrenilabrinae</taxon>
        <taxon>Lamprologini</taxon>
        <taxon>Neolamprologus</taxon>
    </lineage>
</organism>
<dbReference type="SMART" id="SM00046">
    <property type="entry name" value="DAGKc"/>
    <property type="match status" value="1"/>
</dbReference>
<dbReference type="Gene3D" id="2.60.200.40">
    <property type="match status" value="1"/>
</dbReference>
<proteinExistence type="predicted"/>
<sequence length="411" mass="45895">SYSVEVCEIVAVRKTEDDDQDAAQTGKHQKKTKQLYPFAFTVSYVRRTQQHQWRCSEVTFHCDNQALCEEWVQVTNEQLSLLTNRPKSLLVYINPFGGKRRGKRIYEQKVAPMFRLAGIATTVIVTERANHAEDHLKTEANLDKYDGVVCVGGDGMFSEVLHGLVARTQNDHGVDQNQPDAELVPCSLRIGIIPAGSTDCICFATVGTNDPVTSALHIVVGDSQPMDVCSVHHNDVFLRYSVSLLGYGFYGDVLSDSERNRWLGPARYDLAGVKTFLSHNYYEGTVSFLPAEDDVGNPRDKLQFSLIFQVQHLSAQPLIKRHAQQRVGGEGKASSDWNEIHGKFIAINAANMSCACPRSPKGLSPFAHLADGNADLILVRNCSRLDFFKHLLRHTNKDDQVDFPFQLCPDI</sequence>
<dbReference type="Pfam" id="PF25382">
    <property type="entry name" value="PH_CERK"/>
    <property type="match status" value="1"/>
</dbReference>